<organism evidence="5 6">
    <name type="scientific">Rivihabitans pingtungensis</name>
    <dbReference type="NCBI Taxonomy" id="1054498"/>
    <lineage>
        <taxon>Bacteria</taxon>
        <taxon>Pseudomonadati</taxon>
        <taxon>Pseudomonadota</taxon>
        <taxon>Betaproteobacteria</taxon>
        <taxon>Neisseriales</taxon>
        <taxon>Aquaspirillaceae</taxon>
        <taxon>Rivihabitans</taxon>
    </lineage>
</organism>
<evidence type="ECO:0000313" key="5">
    <source>
        <dbReference type="EMBL" id="PXX81785.1"/>
    </source>
</evidence>
<sequence>MTTVLILSFGPVQDFIAAARRSRDLWSGSWLLSEVCKAAALALYQEDGVELVFPAADKTDPANLLQPRSALSVANKLQITLAGQPSAARIDKLIQQAQAAAQARLDQLAVETIVNFNARRPNTRLTLNGPLWHKQLLDYLECYAGWATQDEQQDEQPKISYSQAVRHANLALQARKATRGFAQLASHRNAEGFGVPKSSLDGARETVLTPESDTKPDPINAVFRELKLGLNPGEQLDCMGLIKRLAVNAEQFTPVSRIAADSWLRQLPDTEQAGLLTAYEAVYQAGKQLAGMADLLGLASRVTGNSGDYQALPFDGALLYRARLAVAQRELNNLQNKDEPLNALAAALNTLADTLAPIWRAYGEPTPYMAVLQADGDQMGALLEHISSPEHHQQVSQALARFAENAGQVARTYYHGHVIYAGGDDVLALVPLDQARGCADALRQSFARTLAECIKDIQLDLAPTAYPTLSVGLGIGHMQETLNTLRDLAKRAEQLAKGNLGPQPRNALGICLRSRNNAELSLRRRWDDHDGQAALQQWQQGFLQQLLPSRLAHDALALAAAGKRAGHSAAMLEAEFIRLFARTEFRPNPEHIPEGSDKPETPAQARARWQRCLQDRLATLHKQHPSSTCEWASAACELAHELYVSHWLASKTRQDLGELA</sequence>
<dbReference type="InterPro" id="IPR038242">
    <property type="entry name" value="Cmr2_N"/>
</dbReference>
<evidence type="ECO:0000256" key="2">
    <source>
        <dbReference type="ARBA" id="ARBA00023118"/>
    </source>
</evidence>
<evidence type="ECO:0000256" key="3">
    <source>
        <dbReference type="SAM" id="MobiDB-lite"/>
    </source>
</evidence>
<dbReference type="Gene3D" id="3.30.70.2220">
    <property type="entry name" value="CRISPR-Cas system, Cmr2 subunit, D1 domain, cysteine cluster"/>
    <property type="match status" value="1"/>
</dbReference>
<reference evidence="5 6" key="1">
    <citation type="submission" date="2018-05" db="EMBL/GenBank/DDBJ databases">
        <title>Genomic Encyclopedia of Type Strains, Phase IV (KMG-IV): sequencing the most valuable type-strain genomes for metagenomic binning, comparative biology and taxonomic classification.</title>
        <authorList>
            <person name="Goeker M."/>
        </authorList>
    </citation>
    <scope>NUCLEOTIDE SEQUENCE [LARGE SCALE GENOMIC DNA]</scope>
    <source>
        <strain evidence="5 6">DSM 29661</strain>
    </source>
</reference>
<dbReference type="RefSeq" id="WP_110389124.1">
    <property type="nucleotide sequence ID" value="NZ_QJKI01000001.1"/>
</dbReference>
<comment type="caution">
    <text evidence="5">The sequence shown here is derived from an EMBL/GenBank/DDBJ whole genome shotgun (WGS) entry which is preliminary data.</text>
</comment>
<dbReference type="Pfam" id="PF12469">
    <property type="entry name" value="Cmr2_N"/>
    <property type="match status" value="1"/>
</dbReference>
<dbReference type="InterPro" id="IPR013407">
    <property type="entry name" value="CRISPR-assoc_prot_Cmr2"/>
</dbReference>
<protein>
    <submittedName>
        <fullName evidence="5">CRISPR-associated Cmr2 family protein</fullName>
    </submittedName>
</protein>
<dbReference type="Proteomes" id="UP000247555">
    <property type="component" value="Unassembled WGS sequence"/>
</dbReference>
<dbReference type="Gene3D" id="3.30.70.270">
    <property type="match status" value="1"/>
</dbReference>
<dbReference type="AlphaFoldDB" id="A0A318L1H3"/>
<dbReference type="GO" id="GO:0051607">
    <property type="term" value="P:defense response to virus"/>
    <property type="evidence" value="ECO:0007669"/>
    <property type="project" value="UniProtKB-KW"/>
</dbReference>
<dbReference type="PROSITE" id="PS50887">
    <property type="entry name" value="GGDEF"/>
    <property type="match status" value="1"/>
</dbReference>
<keyword evidence="6" id="KW-1185">Reference proteome</keyword>
<dbReference type="InterPro" id="IPR043128">
    <property type="entry name" value="Rev_trsase/Diguanyl_cyclase"/>
</dbReference>
<feature type="compositionally biased region" description="Basic and acidic residues" evidence="3">
    <location>
        <begin position="587"/>
        <end position="600"/>
    </location>
</feature>
<feature type="domain" description="GGDEF" evidence="4">
    <location>
        <begin position="367"/>
        <end position="510"/>
    </location>
</feature>
<dbReference type="InterPro" id="IPR054767">
    <property type="entry name" value="Cas10-Cmr2_palm2"/>
</dbReference>
<gene>
    <name evidence="5" type="ORF">DFR34_10114</name>
</gene>
<dbReference type="NCBIfam" id="TIGR02577">
    <property type="entry name" value="cas_TM1794_Cmr2"/>
    <property type="match status" value="1"/>
</dbReference>
<proteinExistence type="predicted"/>
<name>A0A318L1H3_9NEIS</name>
<dbReference type="InterPro" id="IPR024615">
    <property type="entry name" value="CRISPR-assoc_Cmr2_N"/>
</dbReference>
<dbReference type="Pfam" id="PF22335">
    <property type="entry name" value="Cas10-Cmr2_palm2"/>
    <property type="match status" value="1"/>
</dbReference>
<dbReference type="OrthoDB" id="9758700at2"/>
<keyword evidence="2" id="KW-0051">Antiviral defense</keyword>
<dbReference type="GO" id="GO:0000166">
    <property type="term" value="F:nucleotide binding"/>
    <property type="evidence" value="ECO:0007669"/>
    <property type="project" value="UniProtKB-KW"/>
</dbReference>
<accession>A0A318L1H3</accession>
<evidence type="ECO:0000259" key="4">
    <source>
        <dbReference type="PROSITE" id="PS50887"/>
    </source>
</evidence>
<keyword evidence="1" id="KW-0547">Nucleotide-binding</keyword>
<feature type="region of interest" description="Disordered" evidence="3">
    <location>
        <begin position="587"/>
        <end position="606"/>
    </location>
</feature>
<evidence type="ECO:0000256" key="1">
    <source>
        <dbReference type="ARBA" id="ARBA00022741"/>
    </source>
</evidence>
<dbReference type="EMBL" id="QJKI01000001">
    <property type="protein sequence ID" value="PXX81785.1"/>
    <property type="molecule type" value="Genomic_DNA"/>
</dbReference>
<dbReference type="InterPro" id="IPR000160">
    <property type="entry name" value="GGDEF_dom"/>
</dbReference>
<evidence type="ECO:0000313" key="6">
    <source>
        <dbReference type="Proteomes" id="UP000247555"/>
    </source>
</evidence>